<gene>
    <name evidence="2" type="ORF">BOKJ2_LOCUS6644</name>
</gene>
<feature type="transmembrane region" description="Helical" evidence="1">
    <location>
        <begin position="249"/>
        <end position="271"/>
    </location>
</feature>
<reference evidence="2" key="1">
    <citation type="submission" date="2020-09" db="EMBL/GenBank/DDBJ databases">
        <authorList>
            <person name="Kikuchi T."/>
        </authorList>
    </citation>
    <scope>NUCLEOTIDE SEQUENCE</scope>
    <source>
        <strain evidence="2">SH1</strain>
    </source>
</reference>
<dbReference type="EMBL" id="CAJFCW020000003">
    <property type="protein sequence ID" value="CAG9106153.1"/>
    <property type="molecule type" value="Genomic_DNA"/>
</dbReference>
<dbReference type="OrthoDB" id="5893743at2759"/>
<evidence type="ECO:0008006" key="4">
    <source>
        <dbReference type="Google" id="ProtNLM"/>
    </source>
</evidence>
<keyword evidence="1" id="KW-1133">Transmembrane helix</keyword>
<dbReference type="InterPro" id="IPR019422">
    <property type="entry name" value="7TM_GPCR_serpentine_rcpt_Srh"/>
</dbReference>
<evidence type="ECO:0000313" key="3">
    <source>
        <dbReference type="Proteomes" id="UP000614601"/>
    </source>
</evidence>
<dbReference type="AlphaFoldDB" id="A0A811KLE4"/>
<dbReference type="Proteomes" id="UP000783686">
    <property type="component" value="Unassembled WGS sequence"/>
</dbReference>
<name>A0A811KLE4_9BILA</name>
<dbReference type="Pfam" id="PF10318">
    <property type="entry name" value="7TM_GPCR_Srh"/>
    <property type="match status" value="1"/>
</dbReference>
<dbReference type="EMBL" id="CAJFDH010000003">
    <property type="protein sequence ID" value="CAD5216551.1"/>
    <property type="molecule type" value="Genomic_DNA"/>
</dbReference>
<protein>
    <recommendedName>
        <fullName evidence="4">Serpentine receptor class gamma</fullName>
    </recommendedName>
</protein>
<keyword evidence="3" id="KW-1185">Reference proteome</keyword>
<proteinExistence type="predicted"/>
<evidence type="ECO:0000313" key="2">
    <source>
        <dbReference type="EMBL" id="CAD5216551.1"/>
    </source>
</evidence>
<feature type="transmembrane region" description="Helical" evidence="1">
    <location>
        <begin position="108"/>
        <end position="130"/>
    </location>
</feature>
<evidence type="ECO:0000256" key="1">
    <source>
        <dbReference type="SAM" id="Phobius"/>
    </source>
</evidence>
<dbReference type="Proteomes" id="UP000614601">
    <property type="component" value="Unassembled WGS sequence"/>
</dbReference>
<feature type="transmembrane region" description="Helical" evidence="1">
    <location>
        <begin position="211"/>
        <end position="237"/>
    </location>
</feature>
<sequence>MLKVVLKYSTKEIGAYKWYIVGNQTFCAATFMVKAMAEDEPLFPYDVTVLGGVAYIVPTSTTFLRIFYAVFHIFFVSHFCFVTLMFLFRFAQTTNKQKMIKIMSNRKLLLYVYVPGFICICFLCYVDALYSLPDIDMYLQVFGNSNPMIADYIKGKPLLVEVSTWYNNYERFIPTLIGFFICSFSTYGCYSFQSQRSNTFGDRTRALYRTLINALLIEMAVIALAVVLPVFICQVLIGVKYRPIGTALMWRWLSLYPIFSMSFTMTYIGCYRRGFRQMMLKSIFGMEEKNGVIVQQKPSTYVSAANSAPS</sequence>
<keyword evidence="1" id="KW-0472">Membrane</keyword>
<keyword evidence="1" id="KW-0812">Transmembrane</keyword>
<feature type="transmembrane region" description="Helical" evidence="1">
    <location>
        <begin position="66"/>
        <end position="88"/>
    </location>
</feature>
<comment type="caution">
    <text evidence="2">The sequence shown here is derived from an EMBL/GenBank/DDBJ whole genome shotgun (WGS) entry which is preliminary data.</text>
</comment>
<feature type="transmembrane region" description="Helical" evidence="1">
    <location>
        <begin position="172"/>
        <end position="190"/>
    </location>
</feature>
<accession>A0A811KLE4</accession>
<organism evidence="2 3">
    <name type="scientific">Bursaphelenchus okinawaensis</name>
    <dbReference type="NCBI Taxonomy" id="465554"/>
    <lineage>
        <taxon>Eukaryota</taxon>
        <taxon>Metazoa</taxon>
        <taxon>Ecdysozoa</taxon>
        <taxon>Nematoda</taxon>
        <taxon>Chromadorea</taxon>
        <taxon>Rhabditida</taxon>
        <taxon>Tylenchina</taxon>
        <taxon>Tylenchomorpha</taxon>
        <taxon>Aphelenchoidea</taxon>
        <taxon>Aphelenchoididae</taxon>
        <taxon>Bursaphelenchus</taxon>
    </lineage>
</organism>